<dbReference type="SUPFAM" id="SSF158544">
    <property type="entry name" value="GspK insert domain-like"/>
    <property type="match status" value="1"/>
</dbReference>
<proteinExistence type="predicted"/>
<dbReference type="Proteomes" id="UP000509568">
    <property type="component" value="Chromosome"/>
</dbReference>
<evidence type="ECO:0000313" key="1">
    <source>
        <dbReference type="EMBL" id="QKZ04952.1"/>
    </source>
</evidence>
<dbReference type="PANTHER" id="PTHR38831">
    <property type="entry name" value="TYPE II SECRETION SYSTEM PROTEIN K"/>
    <property type="match status" value="1"/>
</dbReference>
<organism evidence="1 2">
    <name type="scientific">Pseudomonas eucalypticola</name>
    <dbReference type="NCBI Taxonomy" id="2599595"/>
    <lineage>
        <taxon>Bacteria</taxon>
        <taxon>Pseudomonadati</taxon>
        <taxon>Pseudomonadota</taxon>
        <taxon>Gammaproteobacteria</taxon>
        <taxon>Pseudomonadales</taxon>
        <taxon>Pseudomonadaceae</taxon>
        <taxon>Pseudomonas</taxon>
    </lineage>
</organism>
<dbReference type="EMBL" id="CP056030">
    <property type="protein sequence ID" value="QKZ04952.1"/>
    <property type="molecule type" value="Genomic_DNA"/>
</dbReference>
<evidence type="ECO:0000313" key="2">
    <source>
        <dbReference type="Proteomes" id="UP000509568"/>
    </source>
</evidence>
<dbReference type="AlphaFoldDB" id="A0A7D5D7V8"/>
<dbReference type="GO" id="GO:0016020">
    <property type="term" value="C:membrane"/>
    <property type="evidence" value="ECO:0007669"/>
    <property type="project" value="InterPro"/>
</dbReference>
<keyword evidence="2" id="KW-1185">Reference proteome</keyword>
<dbReference type="InterPro" id="IPR005628">
    <property type="entry name" value="GspK"/>
</dbReference>
<protein>
    <submittedName>
        <fullName evidence="1">General secretion pathway protein GspK</fullName>
    </submittedName>
</protein>
<sequence length="239" mass="25834">MTAQRGVALLVVLWVLAVLATLLGALAATVQVQHRQAQWQASHTQAVFAAEAGVAQAVMARQARDPHARWPADGQPHQLRLGDADVRVSLYSERGKLDLNAASAPDLSRLLKACGAAPQAIEPLLQALEHLRQGPVPLRTLDELRELPGMGFALYHCAVPWITVWSGQAQPDPALAPAPLARALALPAVREPDADPGPILTVQSEARLPNGYHATLQVTLMLTQTKEGARPYRVLRWQE</sequence>
<dbReference type="GO" id="GO:0009306">
    <property type="term" value="P:protein secretion"/>
    <property type="evidence" value="ECO:0007669"/>
    <property type="project" value="InterPro"/>
</dbReference>
<dbReference type="KEGG" id="pez:HWQ56_14615"/>
<name>A0A7D5D7V8_9PSED</name>
<reference evidence="1 2" key="1">
    <citation type="submission" date="2020-06" db="EMBL/GenBank/DDBJ databases">
        <title>Pseudomonas eucalypticola sp. nov., an endophyte of Eucalyptus dunnii leaves with biocontrol ability of eucalyptus leaf blight.</title>
        <authorList>
            <person name="Liu Y."/>
            <person name="Song Z."/>
            <person name="Zeng H."/>
            <person name="Lu M."/>
            <person name="Wang X."/>
            <person name="Lian X."/>
            <person name="Zhang Q."/>
        </authorList>
    </citation>
    <scope>NUCLEOTIDE SEQUENCE [LARGE SCALE GENOMIC DNA]</scope>
    <source>
        <strain evidence="1 2">NP-1</strain>
    </source>
</reference>
<dbReference type="RefSeq" id="WP_176570957.1">
    <property type="nucleotide sequence ID" value="NZ_CP056030.1"/>
</dbReference>
<accession>A0A7D5D7V8</accession>
<dbReference type="InterPro" id="IPR038072">
    <property type="entry name" value="GspK_central_sf"/>
</dbReference>
<dbReference type="PANTHER" id="PTHR38831:SF2">
    <property type="entry name" value="TYPE II SECRETION SYSTEM PROTEIN K"/>
    <property type="match status" value="1"/>
</dbReference>
<gene>
    <name evidence="1" type="ORF">HWQ56_14615</name>
</gene>